<dbReference type="FunFam" id="3.40.50.2000:FF:000021">
    <property type="entry name" value="UDP-glucuronosyltransferase"/>
    <property type="match status" value="1"/>
</dbReference>
<sequence>MAGQRVLLLVGFFFPGILFSESAKILTLSAFDEEISYQVISWLLSENQKEELRKNLDFYVQEGLDRFHIYVRICEYLGTLCSDLLSKRDIMESLRRENFDLLFFDVSDPCHFLIAEKLGKPFVSFLPIMFSRWDFGLPKPLSYVPVYLSGLSDQMGFWGRVRNVLMSFDFSMKQRKILSMFDNTIKEHFTEGALRCIVNSLIFISWLLRQSKATLLPSFLSPPFQDLENFIAKFGESGFVLVALGTFLSMYQTPKFLNELNSAFANLPQRVIWNCNSSQWPKDVKMPTNVKIMDWLPQNDLLAHPSIRLLVTHGGMNSIMEAIQHGVPMVGIPFYGGQAENMVRIEAKKFGVAIQLQNLKAETLTLKIKQVIEDKRYAAPLDVVA</sequence>
<keyword evidence="7 12" id="KW-0732">Signal</keyword>
<feature type="signal peptide" evidence="12">
    <location>
        <begin position="1"/>
        <end position="22"/>
    </location>
</feature>
<evidence type="ECO:0000256" key="6">
    <source>
        <dbReference type="ARBA" id="ARBA00022692"/>
    </source>
</evidence>
<dbReference type="EC" id="2.4.1.17" evidence="3"/>
<dbReference type="GO" id="GO:0043541">
    <property type="term" value="C:UDP-N-acetylglucosamine transferase complex"/>
    <property type="evidence" value="ECO:0007669"/>
    <property type="project" value="TreeGrafter"/>
</dbReference>
<dbReference type="Pfam" id="PF00201">
    <property type="entry name" value="UDPGT"/>
    <property type="match status" value="1"/>
</dbReference>
<feature type="chain" id="PRO_5034108364" description="glucuronosyltransferase" evidence="12">
    <location>
        <begin position="23"/>
        <end position="385"/>
    </location>
</feature>
<accession>A0A8C0XEE6</accession>
<evidence type="ECO:0000256" key="4">
    <source>
        <dbReference type="ARBA" id="ARBA00022676"/>
    </source>
</evidence>
<evidence type="ECO:0000256" key="3">
    <source>
        <dbReference type="ARBA" id="ARBA00012544"/>
    </source>
</evidence>
<evidence type="ECO:0000256" key="1">
    <source>
        <dbReference type="ARBA" id="ARBA00004167"/>
    </source>
</evidence>
<dbReference type="CDD" id="cd03784">
    <property type="entry name" value="GT1_Gtf-like"/>
    <property type="match status" value="1"/>
</dbReference>
<name>A0A8C0XEE6_CASCN</name>
<protein>
    <recommendedName>
        <fullName evidence="3">glucuronosyltransferase</fullName>
        <ecNumber evidence="3">2.4.1.17</ecNumber>
    </recommendedName>
</protein>
<dbReference type="PANTHER" id="PTHR48043">
    <property type="entry name" value="EG:EG0003.4 PROTEIN-RELATED"/>
    <property type="match status" value="1"/>
</dbReference>
<evidence type="ECO:0000313" key="13">
    <source>
        <dbReference type="Ensembl" id="ENSCCNP00000024982.1"/>
    </source>
</evidence>
<evidence type="ECO:0000256" key="5">
    <source>
        <dbReference type="ARBA" id="ARBA00022679"/>
    </source>
</evidence>
<keyword evidence="9" id="KW-0472">Membrane</keyword>
<evidence type="ECO:0000256" key="2">
    <source>
        <dbReference type="ARBA" id="ARBA00009995"/>
    </source>
</evidence>
<dbReference type="SUPFAM" id="SSF53756">
    <property type="entry name" value="UDP-Glycosyltransferase/glycogen phosphorylase"/>
    <property type="match status" value="1"/>
</dbReference>
<evidence type="ECO:0000256" key="8">
    <source>
        <dbReference type="ARBA" id="ARBA00022989"/>
    </source>
</evidence>
<dbReference type="AlphaFoldDB" id="A0A8C0XEE6"/>
<organism evidence="13">
    <name type="scientific">Castor canadensis</name>
    <name type="common">American beaver</name>
    <dbReference type="NCBI Taxonomy" id="51338"/>
    <lineage>
        <taxon>Eukaryota</taxon>
        <taxon>Metazoa</taxon>
        <taxon>Chordata</taxon>
        <taxon>Craniata</taxon>
        <taxon>Vertebrata</taxon>
        <taxon>Euteleostomi</taxon>
        <taxon>Mammalia</taxon>
        <taxon>Eutheria</taxon>
        <taxon>Euarchontoglires</taxon>
        <taxon>Glires</taxon>
        <taxon>Rodentia</taxon>
        <taxon>Castorimorpha</taxon>
        <taxon>Castoridae</taxon>
        <taxon>Castor</taxon>
    </lineage>
</organism>
<dbReference type="Gene3D" id="3.40.50.2000">
    <property type="entry name" value="Glycogen Phosphorylase B"/>
    <property type="match status" value="2"/>
</dbReference>
<keyword evidence="4" id="KW-0328">Glycosyltransferase</keyword>
<keyword evidence="8" id="KW-1133">Transmembrane helix</keyword>
<keyword evidence="5" id="KW-0808">Transferase</keyword>
<keyword evidence="10" id="KW-0325">Glycoprotein</keyword>
<dbReference type="InterPro" id="IPR050271">
    <property type="entry name" value="UDP-glycosyltransferase"/>
</dbReference>
<comment type="subcellular location">
    <subcellularLocation>
        <location evidence="1">Membrane</location>
        <topology evidence="1">Single-pass membrane protein</topology>
    </subcellularLocation>
</comment>
<dbReference type="InterPro" id="IPR002213">
    <property type="entry name" value="UDP_glucos_trans"/>
</dbReference>
<evidence type="ECO:0000256" key="11">
    <source>
        <dbReference type="ARBA" id="ARBA00047475"/>
    </source>
</evidence>
<evidence type="ECO:0000256" key="10">
    <source>
        <dbReference type="ARBA" id="ARBA00023180"/>
    </source>
</evidence>
<dbReference type="Ensembl" id="ENSCCNT00000031817.1">
    <property type="protein sequence ID" value="ENSCCNP00000024982.1"/>
    <property type="gene ID" value="ENSCCNG00000024425.1"/>
</dbReference>
<evidence type="ECO:0000256" key="7">
    <source>
        <dbReference type="ARBA" id="ARBA00022729"/>
    </source>
</evidence>
<proteinExistence type="inferred from homology"/>
<evidence type="ECO:0000256" key="9">
    <source>
        <dbReference type="ARBA" id="ARBA00023136"/>
    </source>
</evidence>
<evidence type="ECO:0000256" key="12">
    <source>
        <dbReference type="SAM" id="SignalP"/>
    </source>
</evidence>
<comment type="catalytic activity">
    <reaction evidence="11">
        <text>glucuronate acceptor + UDP-alpha-D-glucuronate = acceptor beta-D-glucuronoside + UDP + H(+)</text>
        <dbReference type="Rhea" id="RHEA:21032"/>
        <dbReference type="ChEBI" id="CHEBI:15378"/>
        <dbReference type="ChEBI" id="CHEBI:58052"/>
        <dbReference type="ChEBI" id="CHEBI:58223"/>
        <dbReference type="ChEBI" id="CHEBI:132367"/>
        <dbReference type="ChEBI" id="CHEBI:132368"/>
        <dbReference type="EC" id="2.4.1.17"/>
    </reaction>
</comment>
<comment type="similarity">
    <text evidence="2">Belongs to the UDP-glycosyltransferase family.</text>
</comment>
<dbReference type="GO" id="GO:0015020">
    <property type="term" value="F:glucuronosyltransferase activity"/>
    <property type="evidence" value="ECO:0007669"/>
    <property type="project" value="UniProtKB-EC"/>
</dbReference>
<reference evidence="13" key="1">
    <citation type="submission" date="2023-09" db="UniProtKB">
        <authorList>
            <consortium name="Ensembl"/>
        </authorList>
    </citation>
    <scope>IDENTIFICATION</scope>
</reference>
<keyword evidence="6" id="KW-0812">Transmembrane</keyword>
<dbReference type="PANTHER" id="PTHR48043:SF24">
    <property type="entry name" value="UDP-GLUCURONOSYLTRANSFERASE 3A2"/>
    <property type="match status" value="1"/>
</dbReference>